<evidence type="ECO:0000256" key="4">
    <source>
        <dbReference type="ARBA" id="ARBA00022741"/>
    </source>
</evidence>
<comment type="subcellular location">
    <subcellularLocation>
        <location evidence="1">Membrane</location>
        <topology evidence="1">Multi-pass membrane protein</topology>
    </subcellularLocation>
</comment>
<dbReference type="GO" id="GO:0016887">
    <property type="term" value="F:ATP hydrolysis activity"/>
    <property type="evidence" value="ECO:0007669"/>
    <property type="project" value="InterPro"/>
</dbReference>
<dbReference type="PRINTS" id="PR00119">
    <property type="entry name" value="CATATPASE"/>
</dbReference>
<evidence type="ECO:0000259" key="12">
    <source>
        <dbReference type="Pfam" id="PF00403"/>
    </source>
</evidence>
<dbReference type="SFLD" id="SFLDS00003">
    <property type="entry name" value="Haloacid_Dehalogenase"/>
    <property type="match status" value="1"/>
</dbReference>
<feature type="transmembrane region" description="Helical" evidence="10">
    <location>
        <begin position="276"/>
        <end position="297"/>
    </location>
</feature>
<feature type="transmembrane region" description="Helical" evidence="10">
    <location>
        <begin position="866"/>
        <end position="886"/>
    </location>
</feature>
<keyword evidence="5" id="KW-0067">ATP-binding</keyword>
<gene>
    <name evidence="13" type="ORF">CXX69_04050</name>
</gene>
<dbReference type="AlphaFoldDB" id="A0A2V3HRF6"/>
<keyword evidence="6" id="KW-1278">Translocase</keyword>
<evidence type="ECO:0000256" key="3">
    <source>
        <dbReference type="ARBA" id="ARBA00022692"/>
    </source>
</evidence>
<evidence type="ECO:0000256" key="8">
    <source>
        <dbReference type="ARBA" id="ARBA00023136"/>
    </source>
</evidence>
<dbReference type="InterPro" id="IPR044492">
    <property type="entry name" value="P_typ_ATPase_HD_dom"/>
</dbReference>
<dbReference type="GO" id="GO:0046872">
    <property type="term" value="F:metal ion binding"/>
    <property type="evidence" value="ECO:0007669"/>
    <property type="project" value="InterPro"/>
</dbReference>
<dbReference type="SUPFAM" id="SSF55008">
    <property type="entry name" value="HMA, heavy metal-associated domain"/>
    <property type="match status" value="1"/>
</dbReference>
<feature type="transmembrane region" description="Helical" evidence="10">
    <location>
        <begin position="892"/>
        <end position="913"/>
    </location>
</feature>
<dbReference type="SUPFAM" id="SSF81660">
    <property type="entry name" value="Metal cation-transporting ATPase, ATP-binding domain N"/>
    <property type="match status" value="1"/>
</dbReference>
<evidence type="ECO:0000256" key="5">
    <source>
        <dbReference type="ARBA" id="ARBA00022840"/>
    </source>
</evidence>
<keyword evidence="3 10" id="KW-0812">Transmembrane</keyword>
<dbReference type="Gene3D" id="3.40.50.1000">
    <property type="entry name" value="HAD superfamily/HAD-like"/>
    <property type="match status" value="1"/>
</dbReference>
<evidence type="ECO:0000256" key="10">
    <source>
        <dbReference type="SAM" id="Phobius"/>
    </source>
</evidence>
<feature type="transmembrane region" description="Helical" evidence="10">
    <location>
        <begin position="355"/>
        <end position="374"/>
    </location>
</feature>
<protein>
    <submittedName>
        <fullName evidence="13">Uncharacterized protein</fullName>
    </submittedName>
</protein>
<evidence type="ECO:0000256" key="7">
    <source>
        <dbReference type="ARBA" id="ARBA00022989"/>
    </source>
</evidence>
<name>A0A2V3HRF6_9ARCH</name>
<keyword evidence="4" id="KW-0547">Nucleotide-binding</keyword>
<dbReference type="GO" id="GO:0016020">
    <property type="term" value="C:membrane"/>
    <property type="evidence" value="ECO:0007669"/>
    <property type="project" value="UniProtKB-SubCell"/>
</dbReference>
<dbReference type="InterPro" id="IPR006121">
    <property type="entry name" value="HMA_dom"/>
</dbReference>
<dbReference type="Gene3D" id="3.30.70.100">
    <property type="match status" value="1"/>
</dbReference>
<dbReference type="SFLD" id="SFLDG00002">
    <property type="entry name" value="C1.7:_P-type_atpase_like"/>
    <property type="match status" value="1"/>
</dbReference>
<feature type="region of interest" description="Disordered" evidence="9">
    <location>
        <begin position="52"/>
        <end position="71"/>
    </location>
</feature>
<dbReference type="InterPro" id="IPR018303">
    <property type="entry name" value="ATPase_P-typ_P_site"/>
</dbReference>
<dbReference type="GO" id="GO:0015086">
    <property type="term" value="F:cadmium ion transmembrane transporter activity"/>
    <property type="evidence" value="ECO:0007669"/>
    <property type="project" value="TreeGrafter"/>
</dbReference>
<dbReference type="InterPro" id="IPR059000">
    <property type="entry name" value="ATPase_P-type_domA"/>
</dbReference>
<comment type="caution">
    <text evidence="13">The sequence shown here is derived from an EMBL/GenBank/DDBJ whole genome shotgun (WGS) entry which is preliminary data.</text>
</comment>
<dbReference type="InterPro" id="IPR051014">
    <property type="entry name" value="Cation_Transport_ATPase_IB"/>
</dbReference>
<dbReference type="Pfam" id="PF00403">
    <property type="entry name" value="HMA"/>
    <property type="match status" value="1"/>
</dbReference>
<dbReference type="InterPro" id="IPR001757">
    <property type="entry name" value="P_typ_ATPase"/>
</dbReference>
<organism evidence="13 14">
    <name type="scientific">Candidatus Thalassarchaeum betae</name>
    <dbReference type="NCBI Taxonomy" id="2599289"/>
    <lineage>
        <taxon>Archaea</taxon>
        <taxon>Methanobacteriati</taxon>
        <taxon>Thermoplasmatota</taxon>
        <taxon>Candidatus Poseidoniia</taxon>
        <taxon>Candidatus Poseidoniales</taxon>
        <taxon>Candidatus Thalassarchaeaceae</taxon>
        <taxon>Candidatus Thalassarchaeum</taxon>
    </lineage>
</organism>
<feature type="transmembrane region" description="Helical" evidence="10">
    <location>
        <begin position="333"/>
        <end position="349"/>
    </location>
</feature>
<dbReference type="InterPro" id="IPR023214">
    <property type="entry name" value="HAD_sf"/>
</dbReference>
<feature type="domain" description="HMA" evidence="12">
    <location>
        <begin position="128"/>
        <end position="176"/>
    </location>
</feature>
<evidence type="ECO:0000313" key="14">
    <source>
        <dbReference type="Proteomes" id="UP000248161"/>
    </source>
</evidence>
<feature type="transmembrane region" description="Helical" evidence="10">
    <location>
        <begin position="555"/>
        <end position="575"/>
    </location>
</feature>
<dbReference type="EMBL" id="PSPG01000008">
    <property type="protein sequence ID" value="PXF21389.1"/>
    <property type="molecule type" value="Genomic_DNA"/>
</dbReference>
<proteinExistence type="inferred from homology"/>
<feature type="transmembrane region" description="Helical" evidence="10">
    <location>
        <begin position="303"/>
        <end position="321"/>
    </location>
</feature>
<dbReference type="CDD" id="cd00371">
    <property type="entry name" value="HMA"/>
    <property type="match status" value="1"/>
</dbReference>
<evidence type="ECO:0000256" key="2">
    <source>
        <dbReference type="ARBA" id="ARBA00006024"/>
    </source>
</evidence>
<dbReference type="NCBIfam" id="TIGR01494">
    <property type="entry name" value="ATPase_P-type"/>
    <property type="match status" value="1"/>
</dbReference>
<evidence type="ECO:0000259" key="11">
    <source>
        <dbReference type="Pfam" id="PF00122"/>
    </source>
</evidence>
<dbReference type="GO" id="GO:0005524">
    <property type="term" value="F:ATP binding"/>
    <property type="evidence" value="ECO:0007669"/>
    <property type="project" value="UniProtKB-KW"/>
</dbReference>
<dbReference type="PANTHER" id="PTHR48085:SF5">
    <property type="entry name" value="CADMIUM_ZINC-TRANSPORTING ATPASE HMA4-RELATED"/>
    <property type="match status" value="1"/>
</dbReference>
<dbReference type="SUPFAM" id="SSF56784">
    <property type="entry name" value="HAD-like"/>
    <property type="match status" value="1"/>
</dbReference>
<dbReference type="PANTHER" id="PTHR48085">
    <property type="entry name" value="CADMIUM/ZINC-TRANSPORTING ATPASE HMA2-RELATED"/>
    <property type="match status" value="1"/>
</dbReference>
<reference evidence="13 14" key="1">
    <citation type="journal article" date="2015" name="Nat. Commun.">
        <title>Genomic and transcriptomic evidence for scavenging of diverse organic compounds by widespread deep-sea archaea.</title>
        <authorList>
            <person name="Li M."/>
            <person name="Baker B.J."/>
            <person name="Anantharaman K."/>
            <person name="Jain S."/>
            <person name="Breier J.A."/>
            <person name="Dick G.J."/>
        </authorList>
    </citation>
    <scope>NUCLEOTIDE SEQUENCE [LARGE SCALE GENOMIC DNA]</scope>
    <source>
        <strain evidence="13">Cayman_51_deep</strain>
    </source>
</reference>
<dbReference type="InterPro" id="IPR008250">
    <property type="entry name" value="ATPase_P-typ_transduc_dom_A_sf"/>
</dbReference>
<dbReference type="Pfam" id="PF00702">
    <property type="entry name" value="Hydrolase"/>
    <property type="match status" value="1"/>
</dbReference>
<dbReference type="Gene3D" id="3.40.1110.10">
    <property type="entry name" value="Calcium-transporting ATPase, cytoplasmic domain N"/>
    <property type="match status" value="1"/>
</dbReference>
<comment type="similarity">
    <text evidence="2">Belongs to the cation transport ATPase (P-type) (TC 3.A.3) family. Type IB subfamily.</text>
</comment>
<dbReference type="NCBIfam" id="TIGR01525">
    <property type="entry name" value="ATPase-IB_hvy"/>
    <property type="match status" value="1"/>
</dbReference>
<dbReference type="Pfam" id="PF00122">
    <property type="entry name" value="E1-E2_ATPase"/>
    <property type="match status" value="1"/>
</dbReference>
<dbReference type="InterPro" id="IPR036163">
    <property type="entry name" value="HMA_dom_sf"/>
</dbReference>
<evidence type="ECO:0000256" key="6">
    <source>
        <dbReference type="ARBA" id="ARBA00022967"/>
    </source>
</evidence>
<dbReference type="GO" id="GO:0019829">
    <property type="term" value="F:ATPase-coupled monoatomic cation transmembrane transporter activity"/>
    <property type="evidence" value="ECO:0007669"/>
    <property type="project" value="InterPro"/>
</dbReference>
<feature type="transmembrane region" description="Helical" evidence="10">
    <location>
        <begin position="529"/>
        <end position="549"/>
    </location>
</feature>
<dbReference type="PROSITE" id="PS00154">
    <property type="entry name" value="ATPASE_E1_E2"/>
    <property type="match status" value="1"/>
</dbReference>
<dbReference type="SFLD" id="SFLDF00027">
    <property type="entry name" value="p-type_atpase"/>
    <property type="match status" value="1"/>
</dbReference>
<evidence type="ECO:0000256" key="1">
    <source>
        <dbReference type="ARBA" id="ARBA00004141"/>
    </source>
</evidence>
<dbReference type="InterPro" id="IPR036412">
    <property type="entry name" value="HAD-like_sf"/>
</dbReference>
<evidence type="ECO:0000256" key="9">
    <source>
        <dbReference type="SAM" id="MobiDB-lite"/>
    </source>
</evidence>
<evidence type="ECO:0000313" key="13">
    <source>
        <dbReference type="EMBL" id="PXF21389.1"/>
    </source>
</evidence>
<dbReference type="InterPro" id="IPR027256">
    <property type="entry name" value="P-typ_ATPase_IB"/>
</dbReference>
<keyword evidence="7 10" id="KW-1133">Transmembrane helix</keyword>
<feature type="domain" description="P-type ATPase A" evidence="11">
    <location>
        <begin position="427"/>
        <end position="512"/>
    </location>
</feature>
<dbReference type="Gene3D" id="2.70.150.10">
    <property type="entry name" value="Calcium-transporting ATPase, cytoplasmic transduction domain A"/>
    <property type="match status" value="1"/>
</dbReference>
<sequence length="954" mass="101187">MSQVRPSGSSTMIDRGGIGLMTPPLLPCHHVQAGPIDALSMDEEHEEFLVLDDEDEETPVSQKPEESPVLPSMLKMPSLKLPGFLRPKPKKKPEPKPEPAIEAVAESAGDVLDADLAADGVHEFEWDIRGMDCPDCAMKATRAVQRLPGIEECRVSATDGTVRLHMDVSKGRISRASSVLENLGHSPVVEWLAVVGQTPREVAARIGIERRALRSTLMDVPGVLNVRLDDGKIEIQRLWLDDLSLREVSEMRMRKILGPEFRLARSKSVKLRSDQIQILGAAMTVPLIGGVIAIQQIHAIPDSLAMGVAFFGVIFAGYQMFQEAFASIQNRILGFQVLTSLAVIGAMYLQQWVEALMVVGLVGFATYLENSALIKARESMQGGLDRLPRRARLHEPKPSEQEAGSRSLMVFQPSAGPMTGGHDQDDELTPVEALEPGDIVEVRSGEVVPVDGTVVEGVGSIDRAPLTGEPIPIPVKFGDSVEAGLVLVRGPLLIRAEASGDDTRLSSLIDLVRRYRDQPTRTQSAIEKFTAVWVPLVMLGAPVMGYLVAGATSEAVLITLLLWVVSCPCSLLLAAPVPHAAALSAASAFGLVARGGDVLEAAAGVELALLDKTGTLTSGRPRMTGITVSEHENEYRVLQIAAGLEQRSNHPYAKSILDLAEQRQLKASNVTEIADGDAGVRGKLRGQEVLLGRTDWLLENGVSIPLDIDSALAESKKAGHGASVLAIDGKAVAAFGFAHDDAREGVEELIAALRENGITVEILSGDEQASVEAFGKRLGIASGSCRGGVDPEGKAQWVSERSKARHTLMAGDGFNDAGALAAADVGVAVGSGEQVNLDAADVLIPGEDPRALSQLITLAKRTRGAVYANIVISVGVTLFLVTTVLLGELSSIFAGVALHEASALIVILNGMWVSGTGPQRVTTLIDLGRDLGSDLAEALRVAIGSSGDDSSATA</sequence>
<keyword evidence="8 10" id="KW-0472">Membrane</keyword>
<accession>A0A2V3HRF6</accession>
<dbReference type="Proteomes" id="UP000248161">
    <property type="component" value="Unassembled WGS sequence"/>
</dbReference>
<dbReference type="SUPFAM" id="SSF81653">
    <property type="entry name" value="Calcium ATPase, transduction domain A"/>
    <property type="match status" value="1"/>
</dbReference>
<feature type="region of interest" description="Disordered" evidence="9">
    <location>
        <begin position="80"/>
        <end position="100"/>
    </location>
</feature>
<dbReference type="InterPro" id="IPR023299">
    <property type="entry name" value="ATPase_P-typ_cyto_dom_N"/>
</dbReference>